<dbReference type="RefSeq" id="XP_005831167.1">
    <property type="nucleotide sequence ID" value="XM_005831110.1"/>
</dbReference>
<dbReference type="PaxDb" id="55529-EKX44187"/>
<proteinExistence type="predicted"/>
<protein>
    <submittedName>
        <fullName evidence="1 2">Uncharacterized protein</fullName>
    </submittedName>
</protein>
<keyword evidence="3" id="KW-1185">Reference proteome</keyword>
<dbReference type="GeneID" id="17300728"/>
<evidence type="ECO:0000313" key="2">
    <source>
        <dbReference type="EnsemblProtists" id="EKX44187"/>
    </source>
</evidence>
<reference evidence="1 3" key="1">
    <citation type="journal article" date="2012" name="Nature">
        <title>Algal genomes reveal evolutionary mosaicism and the fate of nucleomorphs.</title>
        <authorList>
            <consortium name="DOE Joint Genome Institute"/>
            <person name="Curtis B.A."/>
            <person name="Tanifuji G."/>
            <person name="Burki F."/>
            <person name="Gruber A."/>
            <person name="Irimia M."/>
            <person name="Maruyama S."/>
            <person name="Arias M.C."/>
            <person name="Ball S.G."/>
            <person name="Gile G.H."/>
            <person name="Hirakawa Y."/>
            <person name="Hopkins J.F."/>
            <person name="Kuo A."/>
            <person name="Rensing S.A."/>
            <person name="Schmutz J."/>
            <person name="Symeonidi A."/>
            <person name="Elias M."/>
            <person name="Eveleigh R.J."/>
            <person name="Herman E.K."/>
            <person name="Klute M.J."/>
            <person name="Nakayama T."/>
            <person name="Obornik M."/>
            <person name="Reyes-Prieto A."/>
            <person name="Armbrust E.V."/>
            <person name="Aves S.J."/>
            <person name="Beiko R.G."/>
            <person name="Coutinho P."/>
            <person name="Dacks J.B."/>
            <person name="Durnford D.G."/>
            <person name="Fast N.M."/>
            <person name="Green B.R."/>
            <person name="Grisdale C.J."/>
            <person name="Hempel F."/>
            <person name="Henrissat B."/>
            <person name="Hoppner M.P."/>
            <person name="Ishida K."/>
            <person name="Kim E."/>
            <person name="Koreny L."/>
            <person name="Kroth P.G."/>
            <person name="Liu Y."/>
            <person name="Malik S.B."/>
            <person name="Maier U.G."/>
            <person name="McRose D."/>
            <person name="Mock T."/>
            <person name="Neilson J.A."/>
            <person name="Onodera N.T."/>
            <person name="Poole A.M."/>
            <person name="Pritham E.J."/>
            <person name="Richards T.A."/>
            <person name="Rocap G."/>
            <person name="Roy S.W."/>
            <person name="Sarai C."/>
            <person name="Schaack S."/>
            <person name="Shirato S."/>
            <person name="Slamovits C.H."/>
            <person name="Spencer D.F."/>
            <person name="Suzuki S."/>
            <person name="Worden A.Z."/>
            <person name="Zauner S."/>
            <person name="Barry K."/>
            <person name="Bell C."/>
            <person name="Bharti A.K."/>
            <person name="Crow J.A."/>
            <person name="Grimwood J."/>
            <person name="Kramer R."/>
            <person name="Lindquist E."/>
            <person name="Lucas S."/>
            <person name="Salamov A."/>
            <person name="McFadden G.I."/>
            <person name="Lane C.E."/>
            <person name="Keeling P.J."/>
            <person name="Gray M.W."/>
            <person name="Grigoriev I.V."/>
            <person name="Archibald J.M."/>
        </authorList>
    </citation>
    <scope>NUCLEOTIDE SEQUENCE</scope>
    <source>
        <strain evidence="1 3">CCMP2712</strain>
    </source>
</reference>
<dbReference type="EnsemblProtists" id="EKX44187">
    <property type="protein sequence ID" value="EKX44187"/>
    <property type="gene ID" value="GUITHDRAFT_153086"/>
</dbReference>
<gene>
    <name evidence="1" type="ORF">GUITHDRAFT_153086</name>
</gene>
<evidence type="ECO:0000313" key="1">
    <source>
        <dbReference type="EMBL" id="EKX44187.1"/>
    </source>
</evidence>
<organism evidence="1">
    <name type="scientific">Guillardia theta (strain CCMP2712)</name>
    <name type="common">Cryptophyte</name>
    <dbReference type="NCBI Taxonomy" id="905079"/>
    <lineage>
        <taxon>Eukaryota</taxon>
        <taxon>Cryptophyceae</taxon>
        <taxon>Pyrenomonadales</taxon>
        <taxon>Geminigeraceae</taxon>
        <taxon>Guillardia</taxon>
    </lineage>
</organism>
<dbReference type="AlphaFoldDB" id="L1J769"/>
<reference evidence="3" key="2">
    <citation type="submission" date="2012-11" db="EMBL/GenBank/DDBJ databases">
        <authorList>
            <person name="Kuo A."/>
            <person name="Curtis B.A."/>
            <person name="Tanifuji G."/>
            <person name="Burki F."/>
            <person name="Gruber A."/>
            <person name="Irimia M."/>
            <person name="Maruyama S."/>
            <person name="Arias M.C."/>
            <person name="Ball S.G."/>
            <person name="Gile G.H."/>
            <person name="Hirakawa Y."/>
            <person name="Hopkins J.F."/>
            <person name="Rensing S.A."/>
            <person name="Schmutz J."/>
            <person name="Symeonidi A."/>
            <person name="Elias M."/>
            <person name="Eveleigh R.J."/>
            <person name="Herman E.K."/>
            <person name="Klute M.J."/>
            <person name="Nakayama T."/>
            <person name="Obornik M."/>
            <person name="Reyes-Prieto A."/>
            <person name="Armbrust E.V."/>
            <person name="Aves S.J."/>
            <person name="Beiko R.G."/>
            <person name="Coutinho P."/>
            <person name="Dacks J.B."/>
            <person name="Durnford D.G."/>
            <person name="Fast N.M."/>
            <person name="Green B.R."/>
            <person name="Grisdale C."/>
            <person name="Hempe F."/>
            <person name="Henrissat B."/>
            <person name="Hoppner M.P."/>
            <person name="Ishida K.-I."/>
            <person name="Kim E."/>
            <person name="Koreny L."/>
            <person name="Kroth P.G."/>
            <person name="Liu Y."/>
            <person name="Malik S.-B."/>
            <person name="Maier U.G."/>
            <person name="McRose D."/>
            <person name="Mock T."/>
            <person name="Neilson J.A."/>
            <person name="Onodera N.T."/>
            <person name="Poole A.M."/>
            <person name="Pritham E.J."/>
            <person name="Richards T.A."/>
            <person name="Rocap G."/>
            <person name="Roy S.W."/>
            <person name="Sarai C."/>
            <person name="Schaack S."/>
            <person name="Shirato S."/>
            <person name="Slamovits C.H."/>
            <person name="Spencer D.F."/>
            <person name="Suzuki S."/>
            <person name="Worden A.Z."/>
            <person name="Zauner S."/>
            <person name="Barry K."/>
            <person name="Bell C."/>
            <person name="Bharti A.K."/>
            <person name="Crow J.A."/>
            <person name="Grimwood J."/>
            <person name="Kramer R."/>
            <person name="Lindquist E."/>
            <person name="Lucas S."/>
            <person name="Salamov A."/>
            <person name="McFadden G.I."/>
            <person name="Lane C.E."/>
            <person name="Keeling P.J."/>
            <person name="Gray M.W."/>
            <person name="Grigoriev I.V."/>
            <person name="Archibald J.M."/>
        </authorList>
    </citation>
    <scope>NUCLEOTIDE SEQUENCE</scope>
    <source>
        <strain evidence="3">CCMP2712</strain>
    </source>
</reference>
<dbReference type="HOGENOM" id="CLU_1312257_0_0_1"/>
<dbReference type="Proteomes" id="UP000011087">
    <property type="component" value="Unassembled WGS sequence"/>
</dbReference>
<dbReference type="KEGG" id="gtt:GUITHDRAFT_153086"/>
<sequence length="210" mass="24006">MPNLLNRYPESEAEERYDVYACIEESVGYKVRGDEQSELLEVKTRLERKKRGAEQWQKELIPRQANSKGVYPTLANDVKALLKSDGREINSVSEVKLDKSRIIYRVYHSGTREPDEKYKGVSVECTLIKTTSGAKFTSICVEHSKHADKIYSVIEELKLSEFERERLIVCQEADQAQKSWLSVACMGYPGFVKFLSDHQNGARHGAMSHD</sequence>
<evidence type="ECO:0000313" key="3">
    <source>
        <dbReference type="Proteomes" id="UP000011087"/>
    </source>
</evidence>
<dbReference type="EMBL" id="JH993006">
    <property type="protein sequence ID" value="EKX44187.1"/>
    <property type="molecule type" value="Genomic_DNA"/>
</dbReference>
<reference evidence="2" key="3">
    <citation type="submission" date="2016-03" db="UniProtKB">
        <authorList>
            <consortium name="EnsemblProtists"/>
        </authorList>
    </citation>
    <scope>IDENTIFICATION</scope>
</reference>
<name>L1J769_GUITC</name>
<accession>L1J769</accession>